<feature type="signal peptide" evidence="1">
    <location>
        <begin position="1"/>
        <end position="28"/>
    </location>
</feature>
<accession>A0A5C5XBI1</accession>
<dbReference type="AlphaFoldDB" id="A0A5C5XBI1"/>
<evidence type="ECO:0000256" key="1">
    <source>
        <dbReference type="SAM" id="SignalP"/>
    </source>
</evidence>
<dbReference type="Proteomes" id="UP000316095">
    <property type="component" value="Unassembled WGS sequence"/>
</dbReference>
<dbReference type="EMBL" id="SJPG01000001">
    <property type="protein sequence ID" value="TWT59633.1"/>
    <property type="molecule type" value="Genomic_DNA"/>
</dbReference>
<keyword evidence="1" id="KW-0732">Signal</keyword>
<gene>
    <name evidence="2" type="ORF">Pan54_03410</name>
</gene>
<reference evidence="2 3" key="1">
    <citation type="submission" date="2019-02" db="EMBL/GenBank/DDBJ databases">
        <title>Deep-cultivation of Planctomycetes and their phenomic and genomic characterization uncovers novel biology.</title>
        <authorList>
            <person name="Wiegand S."/>
            <person name="Jogler M."/>
            <person name="Boedeker C."/>
            <person name="Pinto D."/>
            <person name="Vollmers J."/>
            <person name="Rivas-Marin E."/>
            <person name="Kohn T."/>
            <person name="Peeters S.H."/>
            <person name="Heuer A."/>
            <person name="Rast P."/>
            <person name="Oberbeckmann S."/>
            <person name="Bunk B."/>
            <person name="Jeske O."/>
            <person name="Meyerdierks A."/>
            <person name="Storesund J.E."/>
            <person name="Kallscheuer N."/>
            <person name="Luecker S."/>
            <person name="Lage O.M."/>
            <person name="Pohl T."/>
            <person name="Merkel B.J."/>
            <person name="Hornburger P."/>
            <person name="Mueller R.-W."/>
            <person name="Bruemmer F."/>
            <person name="Labrenz M."/>
            <person name="Spormann A.M."/>
            <person name="Op Den Camp H."/>
            <person name="Overmann J."/>
            <person name="Amann R."/>
            <person name="Jetten M.S.M."/>
            <person name="Mascher T."/>
            <person name="Medema M.H."/>
            <person name="Devos D.P."/>
            <person name="Kaster A.-K."/>
            <person name="Ovreas L."/>
            <person name="Rohde M."/>
            <person name="Galperin M.Y."/>
            <person name="Jogler C."/>
        </authorList>
    </citation>
    <scope>NUCLEOTIDE SEQUENCE [LARGE SCALE GENOMIC DNA]</scope>
    <source>
        <strain evidence="2 3">Pan54</strain>
    </source>
</reference>
<sequence length="655" mass="72734" precursor="true">MNFRISYTAINPFLLALILMLSTCTSQACTTVVISGRATIDGRPLLWKNRDTWQNQNEVVHDSSGKYTFVGITNAEASERIYMGTNTAGLCIENSVSRDLVGKATNGPTNGEFIKYVLQNFSTVNQVKEYLEQTDKTGRKTRANFGVIDAKGGAAIFEAGPSSYRMFDANNPHDAPQGFIVRANFSETSRESLPETKQNLETIYSGIRYQRAFDLCQSQLNDSGLNAEYLLQRIARDVADCPSCCFGERVEGNNPLSKESVRTSSTLNRSMTVSSVVFQGVLPEEAPELTTMWALLGEPLFTIAIPCWASQHKVAKELNGDGSSSLCDLSIRIRSACYEADDKHLITTHLSKLIPKLFSVEQEIFHQTQARLHKSSPQQLKPEEYEQVHQQAVDKAFSVLTTLAQKTSQFSVPVSLKNNDPSPTAVDFKFEEKEGTRLADTVNSAGDAKWDGGMTDSNVNEGSFQINRNSTTPVTRYVELIPNIRTKADREGNPKVPRGWLVIEIAGWNFRGATPNEMVRFGFSSQPEKDLHSAGVVIERTAEETVSISGIGFGDGSSEIVSSQLWPAKLEKPLTLVLEFDKEKGNPDEGETGGEYRIYFRKAGESGFQQLGTAEKIRRLRNGNAIHFRTAGFFAAKEEYFKLDRLYYTTINPLQ</sequence>
<dbReference type="PROSITE" id="PS51257">
    <property type="entry name" value="PROKAR_LIPOPROTEIN"/>
    <property type="match status" value="1"/>
</dbReference>
<keyword evidence="3" id="KW-1185">Reference proteome</keyword>
<dbReference type="SUPFAM" id="SSF56235">
    <property type="entry name" value="N-terminal nucleophile aminohydrolases (Ntn hydrolases)"/>
    <property type="match status" value="1"/>
</dbReference>
<name>A0A5C5XBI1_9PLAN</name>
<evidence type="ECO:0000313" key="3">
    <source>
        <dbReference type="Proteomes" id="UP000316095"/>
    </source>
</evidence>
<protein>
    <recommendedName>
        <fullName evidence="4">Acyl-coenzyme A:6-aminopenicillanic acid acyl-transferase</fullName>
    </recommendedName>
</protein>
<proteinExistence type="predicted"/>
<evidence type="ECO:0000313" key="2">
    <source>
        <dbReference type="EMBL" id="TWT59633.1"/>
    </source>
</evidence>
<evidence type="ECO:0008006" key="4">
    <source>
        <dbReference type="Google" id="ProtNLM"/>
    </source>
</evidence>
<dbReference type="InterPro" id="IPR029055">
    <property type="entry name" value="Ntn_hydrolases_N"/>
</dbReference>
<comment type="caution">
    <text evidence="2">The sequence shown here is derived from an EMBL/GenBank/DDBJ whole genome shotgun (WGS) entry which is preliminary data.</text>
</comment>
<feature type="chain" id="PRO_5023016758" description="Acyl-coenzyme A:6-aminopenicillanic acid acyl-transferase" evidence="1">
    <location>
        <begin position="29"/>
        <end position="655"/>
    </location>
</feature>
<organism evidence="2 3">
    <name type="scientific">Rubinisphaera italica</name>
    <dbReference type="NCBI Taxonomy" id="2527969"/>
    <lineage>
        <taxon>Bacteria</taxon>
        <taxon>Pseudomonadati</taxon>
        <taxon>Planctomycetota</taxon>
        <taxon>Planctomycetia</taxon>
        <taxon>Planctomycetales</taxon>
        <taxon>Planctomycetaceae</taxon>
        <taxon>Rubinisphaera</taxon>
    </lineage>
</organism>
<dbReference type="Gene3D" id="3.60.60.10">
    <property type="entry name" value="Penicillin V Acylase, Chain A"/>
    <property type="match status" value="1"/>
</dbReference>